<organism evidence="1 2">
    <name type="scientific">Ziziphus jujuba var. spinosa</name>
    <dbReference type="NCBI Taxonomy" id="714518"/>
    <lineage>
        <taxon>Eukaryota</taxon>
        <taxon>Viridiplantae</taxon>
        <taxon>Streptophyta</taxon>
        <taxon>Embryophyta</taxon>
        <taxon>Tracheophyta</taxon>
        <taxon>Spermatophyta</taxon>
        <taxon>Magnoliopsida</taxon>
        <taxon>eudicotyledons</taxon>
        <taxon>Gunneridae</taxon>
        <taxon>Pentapetalae</taxon>
        <taxon>rosids</taxon>
        <taxon>fabids</taxon>
        <taxon>Rosales</taxon>
        <taxon>Rhamnaceae</taxon>
        <taxon>Paliureae</taxon>
        <taxon>Ziziphus</taxon>
    </lineage>
</organism>
<accession>A0A978VPR9</accession>
<reference evidence="1" key="1">
    <citation type="journal article" date="2021" name="Front. Plant Sci.">
        <title>Chromosome-Scale Genome Assembly for Chinese Sour Jujube and Insights Into Its Genome Evolution and Domestication Signature.</title>
        <authorList>
            <person name="Shen L.-Y."/>
            <person name="Luo H."/>
            <person name="Wang X.-L."/>
            <person name="Wang X.-M."/>
            <person name="Qiu X.-J."/>
            <person name="Liu H."/>
            <person name="Zhou S.-S."/>
            <person name="Jia K.-H."/>
            <person name="Nie S."/>
            <person name="Bao Y.-T."/>
            <person name="Zhang R.-G."/>
            <person name="Yun Q.-Z."/>
            <person name="Chai Y.-H."/>
            <person name="Lu J.-Y."/>
            <person name="Li Y."/>
            <person name="Zhao S.-W."/>
            <person name="Mao J.-F."/>
            <person name="Jia S.-G."/>
            <person name="Mao Y.-M."/>
        </authorList>
    </citation>
    <scope>NUCLEOTIDE SEQUENCE</scope>
    <source>
        <strain evidence="1">AT0</strain>
        <tissue evidence="1">Leaf</tissue>
    </source>
</reference>
<dbReference type="Proteomes" id="UP000813462">
    <property type="component" value="Unassembled WGS sequence"/>
</dbReference>
<sequence length="121" mass="13525">MVLYLGIRETLTSYGSTSKSIPPLSFDHRVLELPTWWEYYVVVVATAAIKIAETPENAGKLIVLKFLKRVATVKDDGIVEVDVTRDIKPHSLKFGIGIVYNQTAHEVMRSQGTCGRRGTNF</sequence>
<comment type="caution">
    <text evidence="1">The sequence shown here is derived from an EMBL/GenBank/DDBJ whole genome shotgun (WGS) entry which is preliminary data.</text>
</comment>
<evidence type="ECO:0000313" key="2">
    <source>
        <dbReference type="Proteomes" id="UP000813462"/>
    </source>
</evidence>
<proteinExistence type="predicted"/>
<gene>
    <name evidence="1" type="ORF">FEM48_Zijuj03G0104300</name>
</gene>
<dbReference type="AlphaFoldDB" id="A0A978VPR9"/>
<name>A0A978VPR9_ZIZJJ</name>
<protein>
    <submittedName>
        <fullName evidence="1">Uncharacterized protein</fullName>
    </submittedName>
</protein>
<dbReference type="EMBL" id="JAEACU010000003">
    <property type="protein sequence ID" value="KAH7537544.1"/>
    <property type="molecule type" value="Genomic_DNA"/>
</dbReference>
<evidence type="ECO:0000313" key="1">
    <source>
        <dbReference type="EMBL" id="KAH7537544.1"/>
    </source>
</evidence>